<dbReference type="EMBL" id="SRPS01000016">
    <property type="protein sequence ID" value="KAG5976457.1"/>
    <property type="molecule type" value="Genomic_DNA"/>
</dbReference>
<evidence type="ECO:0000256" key="1">
    <source>
        <dbReference type="ARBA" id="ARBA00004123"/>
    </source>
</evidence>
<comment type="subcellular location">
    <subcellularLocation>
        <location evidence="1">Nucleus</location>
    </subcellularLocation>
</comment>
<accession>A0A9P7MZ24</accession>
<reference evidence="9 10" key="1">
    <citation type="journal article" date="2020" name="bioRxiv">
        <title>Whole genome comparisons of ergot fungi reveals the divergence and evolution of species within the genus Claviceps are the result of varying mechanisms driving genome evolution and host range expansion.</title>
        <authorList>
            <person name="Wyka S.A."/>
            <person name="Mondo S.J."/>
            <person name="Liu M."/>
            <person name="Dettman J."/>
            <person name="Nalam V."/>
            <person name="Broders K.D."/>
        </authorList>
    </citation>
    <scope>NUCLEOTIDE SEQUENCE</scope>
    <source>
        <strain evidence="9">CCC 1102</strain>
        <strain evidence="8 10">LM583</strain>
    </source>
</reference>
<dbReference type="OrthoDB" id="5367324at2759"/>
<comment type="caution">
    <text evidence="9">The sequence shown here is derived from an EMBL/GenBank/DDBJ whole genome shotgun (WGS) entry which is preliminary data.</text>
</comment>
<dbReference type="AlphaFoldDB" id="A0A9P7MZ24"/>
<feature type="region of interest" description="Disordered" evidence="6">
    <location>
        <begin position="115"/>
        <end position="137"/>
    </location>
</feature>
<proteinExistence type="inferred from homology"/>
<protein>
    <recommendedName>
        <fullName evidence="7">ORC6 first cyclin-like domain-containing protein</fullName>
    </recommendedName>
</protein>
<organism evidence="9 11">
    <name type="scientific">Claviceps arundinis</name>
    <dbReference type="NCBI Taxonomy" id="1623583"/>
    <lineage>
        <taxon>Eukaryota</taxon>
        <taxon>Fungi</taxon>
        <taxon>Dikarya</taxon>
        <taxon>Ascomycota</taxon>
        <taxon>Pezizomycotina</taxon>
        <taxon>Sordariomycetes</taxon>
        <taxon>Hypocreomycetidae</taxon>
        <taxon>Hypocreales</taxon>
        <taxon>Clavicipitaceae</taxon>
        <taxon>Claviceps</taxon>
    </lineage>
</organism>
<dbReference type="Pfam" id="PF05460">
    <property type="entry name" value="ORC6"/>
    <property type="match status" value="1"/>
</dbReference>
<evidence type="ECO:0000256" key="4">
    <source>
        <dbReference type="ARBA" id="ARBA00023125"/>
    </source>
</evidence>
<name>A0A9P7MZ24_9HYPO</name>
<evidence type="ECO:0000313" key="11">
    <source>
        <dbReference type="Proteomes" id="UP000784919"/>
    </source>
</evidence>
<dbReference type="GO" id="GO:0006260">
    <property type="term" value="P:DNA replication"/>
    <property type="evidence" value="ECO:0007669"/>
    <property type="project" value="UniProtKB-KW"/>
</dbReference>
<evidence type="ECO:0000256" key="5">
    <source>
        <dbReference type="ARBA" id="ARBA00023242"/>
    </source>
</evidence>
<evidence type="ECO:0000313" key="8">
    <source>
        <dbReference type="EMBL" id="KAG5968838.1"/>
    </source>
</evidence>
<keyword evidence="5" id="KW-0539">Nucleus</keyword>
<feature type="domain" description="ORC6 first cyclin-like" evidence="7">
    <location>
        <begin position="10"/>
        <end position="95"/>
    </location>
</feature>
<gene>
    <name evidence="9" type="ORF">E4U56_001981</name>
    <name evidence="8" type="ORF">E4U57_004014</name>
</gene>
<dbReference type="InterPro" id="IPR008721">
    <property type="entry name" value="ORC6_cyclin_first"/>
</dbReference>
<sequence length="383" mass="42973">MSRQIEQALLSLMPTYGSDLPPSLVELAGSLLAQSRHRASTLKADEEIARQYACAHIACERLKTSLDLPPIAPRPPIPPRIYNRLYTHLDAILPNASTTPRSSRVRIPSRRIRENVDTTSTKSQARAVPSRGTPTKEMSLAKFRTPSRAASALKARRLDVQGSRHSRVHPWIQPVIRHMCAESGQKKLAPTIFAGIEYTLVPDGRSAEDAWLVDHVTDLVAALYFFVMMRMRSITSGGAEINRESYVPLRKEILTLLTQAGQQVAVPAFEEDNAFWAGWRRIQSRDFDAAVAKVNENKWLSGDWYDGIVDVLCSTDKDDVDMLELGQEERQASLPTRRADAMLQEQNDYLSETRRADFAAWRDEMLGKIARAVPRQSVVKVDA</sequence>
<evidence type="ECO:0000256" key="3">
    <source>
        <dbReference type="ARBA" id="ARBA00022705"/>
    </source>
</evidence>
<dbReference type="GO" id="GO:0005664">
    <property type="term" value="C:nuclear origin of replication recognition complex"/>
    <property type="evidence" value="ECO:0007669"/>
    <property type="project" value="InterPro"/>
</dbReference>
<evidence type="ECO:0000256" key="6">
    <source>
        <dbReference type="SAM" id="MobiDB-lite"/>
    </source>
</evidence>
<dbReference type="Proteomes" id="UP000784919">
    <property type="component" value="Unassembled WGS sequence"/>
</dbReference>
<dbReference type="GO" id="GO:0003677">
    <property type="term" value="F:DNA binding"/>
    <property type="evidence" value="ECO:0007669"/>
    <property type="project" value="UniProtKB-KW"/>
</dbReference>
<dbReference type="Proteomes" id="UP000742024">
    <property type="component" value="Unassembled WGS sequence"/>
</dbReference>
<evidence type="ECO:0000313" key="9">
    <source>
        <dbReference type="EMBL" id="KAG5976457.1"/>
    </source>
</evidence>
<evidence type="ECO:0000256" key="2">
    <source>
        <dbReference type="ARBA" id="ARBA00010840"/>
    </source>
</evidence>
<comment type="similarity">
    <text evidence="2">Belongs to the ORC6 family.</text>
</comment>
<evidence type="ECO:0000313" key="10">
    <source>
        <dbReference type="Proteomes" id="UP000742024"/>
    </source>
</evidence>
<keyword evidence="10" id="KW-1185">Reference proteome</keyword>
<keyword evidence="4" id="KW-0238">DNA-binding</keyword>
<keyword evidence="3" id="KW-0235">DNA replication</keyword>
<evidence type="ECO:0000259" key="7">
    <source>
        <dbReference type="Pfam" id="PF05460"/>
    </source>
</evidence>
<dbReference type="EMBL" id="SRPR01000003">
    <property type="protein sequence ID" value="KAG5968838.1"/>
    <property type="molecule type" value="Genomic_DNA"/>
</dbReference>